<organism evidence="1 2">
    <name type="scientific">Candidatus Tenderia electrophaga</name>
    <dbReference type="NCBI Taxonomy" id="1748243"/>
    <lineage>
        <taxon>Bacteria</taxon>
        <taxon>Pseudomonadati</taxon>
        <taxon>Pseudomonadota</taxon>
        <taxon>Gammaproteobacteria</taxon>
        <taxon>Candidatus Tenderiales</taxon>
        <taxon>Candidatus Tenderiaceae</taxon>
        <taxon>Candidatus Tenderia</taxon>
    </lineage>
</organism>
<proteinExistence type="predicted"/>
<dbReference type="Proteomes" id="UP000055136">
    <property type="component" value="Plasmid unnamed"/>
</dbReference>
<keyword evidence="1" id="KW-0614">Plasmid</keyword>
<reference evidence="1" key="1">
    <citation type="submission" date="2015-10" db="EMBL/GenBank/DDBJ databases">
        <title>Description of Candidatus Tenderia electrophaga gen. nov, sp. nov., an Uncultivated Electroautotroph from a Biocathode Enrichment.</title>
        <authorList>
            <person name="Eddie B.J."/>
            <person name="Malanoski A.P."/>
            <person name="Wang Z."/>
            <person name="Hall R.J."/>
            <person name="Oh S.D."/>
            <person name="Heiner C."/>
            <person name="Lin B."/>
            <person name="Strycharz-Glaven S.M."/>
        </authorList>
    </citation>
    <scope>NUCLEOTIDE SEQUENCE [LARGE SCALE GENOMIC DNA]</scope>
    <source>
        <strain evidence="1">NRL1</strain>
        <plasmid evidence="1">unnamed</plasmid>
    </source>
</reference>
<dbReference type="AlphaFoldDB" id="A0A0S2TIQ2"/>
<protein>
    <submittedName>
        <fullName evidence="1">Uncharacterized protein</fullName>
    </submittedName>
</protein>
<accession>A0A0S2TIQ2</accession>
<evidence type="ECO:0000313" key="2">
    <source>
        <dbReference type="Proteomes" id="UP000055136"/>
    </source>
</evidence>
<geneLocation type="plasmid" evidence="1 2">
    <name>unnamed</name>
</geneLocation>
<dbReference type="KEGG" id="tee:Tel_16855"/>
<gene>
    <name evidence="1" type="ORF">Tel_16855</name>
</gene>
<name>A0A0S2TIQ2_9GAMM</name>
<keyword evidence="2" id="KW-1185">Reference proteome</keyword>
<evidence type="ECO:0000313" key="1">
    <source>
        <dbReference type="EMBL" id="ALP54925.1"/>
    </source>
</evidence>
<dbReference type="EMBL" id="CP013100">
    <property type="protein sequence ID" value="ALP54925.1"/>
    <property type="molecule type" value="Genomic_DNA"/>
</dbReference>
<sequence>MVKTRFNQGWPRRGIALLWDADILAGLNAPDEVVSLRQFFAMTDDWPDDLPAADGDALVVAGLEGCLDVLAGEDARGWLETDLKEALLSFQDFYQGQAGLIFWMPSGRNRISMKGASEAYYWRHRHSGTEGLPIGRLLFSGAENEAERLLNTDDPHADYDGKHWAGLHHPRIS</sequence>